<dbReference type="Proteomes" id="UP001583172">
    <property type="component" value="Unassembled WGS sequence"/>
</dbReference>
<dbReference type="EMBL" id="JAZGSY010000207">
    <property type="protein sequence ID" value="KAL1838557.1"/>
    <property type="molecule type" value="Genomic_DNA"/>
</dbReference>
<protein>
    <submittedName>
        <fullName evidence="2">Uncharacterized protein</fullName>
    </submittedName>
</protein>
<feature type="compositionally biased region" description="Basic and acidic residues" evidence="1">
    <location>
        <begin position="48"/>
        <end position="58"/>
    </location>
</feature>
<keyword evidence="3" id="KW-1185">Reference proteome</keyword>
<feature type="compositionally biased region" description="Polar residues" evidence="1">
    <location>
        <begin position="1"/>
        <end position="11"/>
    </location>
</feature>
<feature type="region of interest" description="Disordered" evidence="1">
    <location>
        <begin position="133"/>
        <end position="174"/>
    </location>
</feature>
<feature type="compositionally biased region" description="Low complexity" evidence="1">
    <location>
        <begin position="142"/>
        <end position="151"/>
    </location>
</feature>
<comment type="caution">
    <text evidence="2">The sequence shown here is derived from an EMBL/GenBank/DDBJ whole genome shotgun (WGS) entry which is preliminary data.</text>
</comment>
<feature type="compositionally biased region" description="Basic and acidic residues" evidence="1">
    <location>
        <begin position="153"/>
        <end position="168"/>
    </location>
</feature>
<proteinExistence type="predicted"/>
<evidence type="ECO:0000313" key="2">
    <source>
        <dbReference type="EMBL" id="KAL1838557.1"/>
    </source>
</evidence>
<sequence length="174" mass="18831">MSTGPGNSGSQHGYHASPAARSQFGTSRLSSGYTSSSLAEYDSITPQMRDRQARGKDPYDDDDGLGDGNLNERSTLLRLGSGRAEKEDFYMAETRQRAIAFLDNPELLEMHALSTGLSIAAARLHFMKQLCGYDEDEKPGNSSALSSSPQSRRTKEAPGKRRGPRSDSDPAGEV</sequence>
<reference evidence="2 3" key="1">
    <citation type="journal article" date="2024" name="Commun. Biol.">
        <title>Comparative genomic analysis of thermophilic fungi reveals convergent evolutionary adaptations and gene losses.</title>
        <authorList>
            <person name="Steindorff A.S."/>
            <person name="Aguilar-Pontes M.V."/>
            <person name="Robinson A.J."/>
            <person name="Andreopoulos B."/>
            <person name="LaButti K."/>
            <person name="Kuo A."/>
            <person name="Mondo S."/>
            <person name="Riley R."/>
            <person name="Otillar R."/>
            <person name="Haridas S."/>
            <person name="Lipzen A."/>
            <person name="Grimwood J."/>
            <person name="Schmutz J."/>
            <person name="Clum A."/>
            <person name="Reid I.D."/>
            <person name="Moisan M.C."/>
            <person name="Butler G."/>
            <person name="Nguyen T.T.M."/>
            <person name="Dewar K."/>
            <person name="Conant G."/>
            <person name="Drula E."/>
            <person name="Henrissat B."/>
            <person name="Hansel C."/>
            <person name="Singer S."/>
            <person name="Hutchinson M.I."/>
            <person name="de Vries R.P."/>
            <person name="Natvig D.O."/>
            <person name="Powell A.J."/>
            <person name="Tsang A."/>
            <person name="Grigoriev I.V."/>
        </authorList>
    </citation>
    <scope>NUCLEOTIDE SEQUENCE [LARGE SCALE GENOMIC DNA]</scope>
    <source>
        <strain evidence="2 3">CBS 620.91</strain>
    </source>
</reference>
<gene>
    <name evidence="2" type="ORF">VTJ49DRAFT_2517</name>
</gene>
<organism evidence="2 3">
    <name type="scientific">Humicola insolens</name>
    <name type="common">Soft-rot fungus</name>
    <dbReference type="NCBI Taxonomy" id="85995"/>
    <lineage>
        <taxon>Eukaryota</taxon>
        <taxon>Fungi</taxon>
        <taxon>Dikarya</taxon>
        <taxon>Ascomycota</taxon>
        <taxon>Pezizomycotina</taxon>
        <taxon>Sordariomycetes</taxon>
        <taxon>Sordariomycetidae</taxon>
        <taxon>Sordariales</taxon>
        <taxon>Chaetomiaceae</taxon>
        <taxon>Mycothermus</taxon>
    </lineage>
</organism>
<accession>A0ABR3V9V5</accession>
<evidence type="ECO:0000313" key="3">
    <source>
        <dbReference type="Proteomes" id="UP001583172"/>
    </source>
</evidence>
<feature type="compositionally biased region" description="Low complexity" evidence="1">
    <location>
        <begin position="25"/>
        <end position="38"/>
    </location>
</feature>
<evidence type="ECO:0000256" key="1">
    <source>
        <dbReference type="SAM" id="MobiDB-lite"/>
    </source>
</evidence>
<feature type="region of interest" description="Disordered" evidence="1">
    <location>
        <begin position="1"/>
        <end position="85"/>
    </location>
</feature>
<name>A0ABR3V9V5_HUMIN</name>